<evidence type="ECO:0000256" key="10">
    <source>
        <dbReference type="SAM" id="Phobius"/>
    </source>
</evidence>
<feature type="signal peptide" evidence="11">
    <location>
        <begin position="1"/>
        <end position="32"/>
    </location>
</feature>
<dbReference type="InterPro" id="IPR052454">
    <property type="entry name" value="TMX_domain-containing"/>
</dbReference>
<dbReference type="PANTHER" id="PTHR46107:SF1">
    <property type="entry name" value="THIOREDOXIN-RELATED TRANSMEMBRANE PROTEIN 4"/>
    <property type="match status" value="1"/>
</dbReference>
<accession>A0A498MC42</accession>
<keyword evidence="2" id="KW-0813">Transport</keyword>
<keyword evidence="4" id="KW-0256">Endoplasmic reticulum</keyword>
<evidence type="ECO:0000256" key="6">
    <source>
        <dbReference type="ARBA" id="ARBA00022989"/>
    </source>
</evidence>
<keyword evidence="8" id="KW-0676">Redox-active center</keyword>
<evidence type="ECO:0000256" key="3">
    <source>
        <dbReference type="ARBA" id="ARBA00022729"/>
    </source>
</evidence>
<dbReference type="Proteomes" id="UP000290572">
    <property type="component" value="Unassembled WGS sequence"/>
</dbReference>
<proteinExistence type="predicted"/>
<protein>
    <submittedName>
        <fullName evidence="12">Thioredoxin-related transmembrane 4</fullName>
    </submittedName>
</protein>
<dbReference type="EMBL" id="QBIY01012707">
    <property type="protein sequence ID" value="RXN18659.1"/>
    <property type="molecule type" value="Genomic_DNA"/>
</dbReference>
<organism evidence="12 13">
    <name type="scientific">Labeo rohita</name>
    <name type="common">Indian major carp</name>
    <name type="synonym">Cyprinus rohita</name>
    <dbReference type="NCBI Taxonomy" id="84645"/>
    <lineage>
        <taxon>Eukaryota</taxon>
        <taxon>Metazoa</taxon>
        <taxon>Chordata</taxon>
        <taxon>Craniata</taxon>
        <taxon>Vertebrata</taxon>
        <taxon>Euteleostomi</taxon>
        <taxon>Actinopterygii</taxon>
        <taxon>Neopterygii</taxon>
        <taxon>Teleostei</taxon>
        <taxon>Ostariophysi</taxon>
        <taxon>Cypriniformes</taxon>
        <taxon>Cyprinidae</taxon>
        <taxon>Labeoninae</taxon>
        <taxon>Labeonini</taxon>
        <taxon>Labeo</taxon>
    </lineage>
</organism>
<dbReference type="GO" id="GO:0015036">
    <property type="term" value="F:disulfide oxidoreductase activity"/>
    <property type="evidence" value="ECO:0007669"/>
    <property type="project" value="TreeGrafter"/>
</dbReference>
<evidence type="ECO:0000256" key="11">
    <source>
        <dbReference type="SAM" id="SignalP"/>
    </source>
</evidence>
<evidence type="ECO:0000256" key="7">
    <source>
        <dbReference type="ARBA" id="ARBA00023157"/>
    </source>
</evidence>
<dbReference type="STRING" id="84645.A0A498MC42"/>
<keyword evidence="10 12" id="KW-0812">Transmembrane</keyword>
<evidence type="ECO:0000313" key="12">
    <source>
        <dbReference type="EMBL" id="RXN18659.1"/>
    </source>
</evidence>
<evidence type="ECO:0000256" key="8">
    <source>
        <dbReference type="ARBA" id="ARBA00023284"/>
    </source>
</evidence>
<evidence type="ECO:0000256" key="4">
    <source>
        <dbReference type="ARBA" id="ARBA00022824"/>
    </source>
</evidence>
<keyword evidence="6 10" id="KW-1133">Transmembrane helix</keyword>
<feature type="transmembrane region" description="Helical" evidence="10">
    <location>
        <begin position="104"/>
        <end position="130"/>
    </location>
</feature>
<keyword evidence="10" id="KW-0472">Membrane</keyword>
<dbReference type="GO" id="GO:0005789">
    <property type="term" value="C:endoplasmic reticulum membrane"/>
    <property type="evidence" value="ECO:0007669"/>
    <property type="project" value="UniProtKB-SubCell"/>
</dbReference>
<keyword evidence="7" id="KW-1015">Disulfide bond</keyword>
<keyword evidence="3 11" id="KW-0732">Signal</keyword>
<evidence type="ECO:0000256" key="1">
    <source>
        <dbReference type="ARBA" id="ARBA00004389"/>
    </source>
</evidence>
<feature type="compositionally biased region" description="Basic and acidic residues" evidence="9">
    <location>
        <begin position="159"/>
        <end position="176"/>
    </location>
</feature>
<gene>
    <name evidence="12" type="ORF">ROHU_007678</name>
</gene>
<feature type="region of interest" description="Disordered" evidence="9">
    <location>
        <begin position="153"/>
        <end position="221"/>
    </location>
</feature>
<comment type="caution">
    <text evidence="12">The sequence shown here is derived from an EMBL/GenBank/DDBJ whole genome shotgun (WGS) entry which is preliminary data.</text>
</comment>
<reference evidence="12 13" key="1">
    <citation type="submission" date="2018-03" db="EMBL/GenBank/DDBJ databases">
        <title>Draft genome sequence of Rohu Carp (Labeo rohita).</title>
        <authorList>
            <person name="Das P."/>
            <person name="Kushwaha B."/>
            <person name="Joshi C.G."/>
            <person name="Kumar D."/>
            <person name="Nagpure N.S."/>
            <person name="Sahoo L."/>
            <person name="Das S.P."/>
            <person name="Bit A."/>
            <person name="Patnaik S."/>
            <person name="Meher P.K."/>
            <person name="Jayasankar P."/>
            <person name="Koringa P.G."/>
            <person name="Patel N.V."/>
            <person name="Hinsu A.T."/>
            <person name="Kumar R."/>
            <person name="Pandey M."/>
            <person name="Agarwal S."/>
            <person name="Srivastava S."/>
            <person name="Singh M."/>
            <person name="Iquebal M.A."/>
            <person name="Jaiswal S."/>
            <person name="Angadi U.B."/>
            <person name="Kumar N."/>
            <person name="Raza M."/>
            <person name="Shah T.M."/>
            <person name="Rai A."/>
            <person name="Jena J.K."/>
        </authorList>
    </citation>
    <scope>NUCLEOTIDE SEQUENCE [LARGE SCALE GENOMIC DNA]</scope>
    <source>
        <strain evidence="12">DASCIFA01</strain>
        <tissue evidence="12">Testis</tissue>
    </source>
</reference>
<evidence type="ECO:0000256" key="5">
    <source>
        <dbReference type="ARBA" id="ARBA00022982"/>
    </source>
</evidence>
<name>A0A498MC42_LABRO</name>
<evidence type="ECO:0000313" key="13">
    <source>
        <dbReference type="Proteomes" id="UP000290572"/>
    </source>
</evidence>
<feature type="chain" id="PRO_5019733119" evidence="11">
    <location>
        <begin position="33"/>
        <end position="221"/>
    </location>
</feature>
<dbReference type="AlphaFoldDB" id="A0A498MC42"/>
<sequence>MAGLSRADMQKYGRSSCWFSAVFLMLAAHVIAQTDDNNVLTVADANWTLILQGEWMIKLSEWEVSGYNTADYISVSPQMAEFIFPQQIHTYLTNTLGIPSWGSYVIFAIITLFMGLMLGLMLVLIADCIWPSRPKHREDKSVVIVKEEVSEEEVEDIMMEEKRTSDLDNESERVSGDESTEEEGQTSDGAAGGSDQPPSEEAAESSVRKRKPQGSNTTEGT</sequence>
<evidence type="ECO:0000256" key="2">
    <source>
        <dbReference type="ARBA" id="ARBA00022448"/>
    </source>
</evidence>
<dbReference type="PANTHER" id="PTHR46107">
    <property type="entry name" value="DUMPY: SHORTER THAN WILD-TYPE"/>
    <property type="match status" value="1"/>
</dbReference>
<evidence type="ECO:0000256" key="9">
    <source>
        <dbReference type="SAM" id="MobiDB-lite"/>
    </source>
</evidence>
<keyword evidence="13" id="KW-1185">Reference proteome</keyword>
<comment type="subcellular location">
    <subcellularLocation>
        <location evidence="1">Endoplasmic reticulum membrane</location>
        <topology evidence="1">Single-pass membrane protein</topology>
    </subcellularLocation>
</comment>
<keyword evidence="5" id="KW-0249">Electron transport</keyword>